<reference evidence="1 2" key="1">
    <citation type="journal article" date="2024" name="Plant Biotechnol. J.">
        <title>Genome and CRISPR/Cas9 system of a widespread forest tree (Populus alba) in the world.</title>
        <authorList>
            <person name="Liu Y.J."/>
            <person name="Jiang P.F."/>
            <person name="Han X.M."/>
            <person name="Li X.Y."/>
            <person name="Wang H.M."/>
            <person name="Wang Y.J."/>
            <person name="Wang X.X."/>
            <person name="Zeng Q.Y."/>
        </authorList>
    </citation>
    <scope>NUCLEOTIDE SEQUENCE [LARGE SCALE GENOMIC DNA]</scope>
    <source>
        <strain evidence="2">cv. PAL-ZL1</strain>
    </source>
</reference>
<name>A0ACC4B3U4_POPAL</name>
<dbReference type="EMBL" id="RCHU02000014">
    <property type="protein sequence ID" value="KAL3573269.1"/>
    <property type="molecule type" value="Genomic_DNA"/>
</dbReference>
<dbReference type="Proteomes" id="UP000309997">
    <property type="component" value="Unassembled WGS sequence"/>
</dbReference>
<keyword evidence="2" id="KW-1185">Reference proteome</keyword>
<sequence length="191" mass="20041">TTTTSPKKGSFPVITPCPNTSSLAEVDLPIAVSSPMVASHSGAFHSTAPAETWRDLFASNHNTITGQLGEPSHNYDPMTTKSVVASDGYDIVKRKKGRKSPGILVDVAHTTDHAPLKLSKGKTPVVSSLGDMSITACHPPIIHKEKESVGVVLCRKDPNVVPVGVTTICGQKRSSSRASGSGRVPPTPPLM</sequence>
<gene>
    <name evidence="1" type="ORF">D5086_027173</name>
</gene>
<accession>A0ACC4B3U4</accession>
<protein>
    <submittedName>
        <fullName evidence="1">Uncharacterized protein</fullName>
    </submittedName>
</protein>
<evidence type="ECO:0000313" key="1">
    <source>
        <dbReference type="EMBL" id="KAL3573269.1"/>
    </source>
</evidence>
<organism evidence="1 2">
    <name type="scientific">Populus alba</name>
    <name type="common">White poplar</name>
    <dbReference type="NCBI Taxonomy" id="43335"/>
    <lineage>
        <taxon>Eukaryota</taxon>
        <taxon>Viridiplantae</taxon>
        <taxon>Streptophyta</taxon>
        <taxon>Embryophyta</taxon>
        <taxon>Tracheophyta</taxon>
        <taxon>Spermatophyta</taxon>
        <taxon>Magnoliopsida</taxon>
        <taxon>eudicotyledons</taxon>
        <taxon>Gunneridae</taxon>
        <taxon>Pentapetalae</taxon>
        <taxon>rosids</taxon>
        <taxon>fabids</taxon>
        <taxon>Malpighiales</taxon>
        <taxon>Salicaceae</taxon>
        <taxon>Saliceae</taxon>
        <taxon>Populus</taxon>
    </lineage>
</organism>
<proteinExistence type="predicted"/>
<comment type="caution">
    <text evidence="1">The sequence shown here is derived from an EMBL/GenBank/DDBJ whole genome shotgun (WGS) entry which is preliminary data.</text>
</comment>
<evidence type="ECO:0000313" key="2">
    <source>
        <dbReference type="Proteomes" id="UP000309997"/>
    </source>
</evidence>
<feature type="non-terminal residue" evidence="1">
    <location>
        <position position="1"/>
    </location>
</feature>